<organism evidence="3 4">
    <name type="scientific">Listeria newyorkensis</name>
    <dbReference type="NCBI Taxonomy" id="1497681"/>
    <lineage>
        <taxon>Bacteria</taxon>
        <taxon>Bacillati</taxon>
        <taxon>Bacillota</taxon>
        <taxon>Bacilli</taxon>
        <taxon>Bacillales</taxon>
        <taxon>Listeriaceae</taxon>
        <taxon>Listeria</taxon>
    </lineage>
</organism>
<feature type="domain" description="Glycosyltransferase 2-like" evidence="2">
    <location>
        <begin position="1"/>
        <end position="124"/>
    </location>
</feature>
<evidence type="ECO:0000259" key="2">
    <source>
        <dbReference type="Pfam" id="PF00535"/>
    </source>
</evidence>
<gene>
    <name evidence="3" type="ORF">HB850_04090</name>
</gene>
<dbReference type="CDD" id="cd00761">
    <property type="entry name" value="Glyco_tranf_GTA_type"/>
    <property type="match status" value="1"/>
</dbReference>
<comment type="similarity">
    <text evidence="1">Belongs to the glycosyltransferase 2 family.</text>
</comment>
<dbReference type="Pfam" id="PF00535">
    <property type="entry name" value="Glycos_transf_2"/>
    <property type="match status" value="1"/>
</dbReference>
<accession>A0A841YTY8</accession>
<dbReference type="InterPro" id="IPR029044">
    <property type="entry name" value="Nucleotide-diphossugar_trans"/>
</dbReference>
<evidence type="ECO:0000313" key="3">
    <source>
        <dbReference type="EMBL" id="MBC1456924.1"/>
    </source>
</evidence>
<dbReference type="InterPro" id="IPR001173">
    <property type="entry name" value="Glyco_trans_2-like"/>
</dbReference>
<dbReference type="PANTHER" id="PTHR22916:SF3">
    <property type="entry name" value="UDP-GLCNAC:BETAGAL BETA-1,3-N-ACETYLGLUCOSAMINYLTRANSFERASE-LIKE PROTEIN 1"/>
    <property type="match status" value="1"/>
</dbReference>
<dbReference type="GO" id="GO:0016758">
    <property type="term" value="F:hexosyltransferase activity"/>
    <property type="evidence" value="ECO:0007669"/>
    <property type="project" value="UniProtKB-ARBA"/>
</dbReference>
<dbReference type="EMBL" id="JAARQN010000002">
    <property type="protein sequence ID" value="MBC1456924.1"/>
    <property type="molecule type" value="Genomic_DNA"/>
</dbReference>
<evidence type="ECO:0000256" key="1">
    <source>
        <dbReference type="ARBA" id="ARBA00006739"/>
    </source>
</evidence>
<dbReference type="AlphaFoldDB" id="A0A841YTY8"/>
<reference evidence="3 4" key="1">
    <citation type="submission" date="2020-03" db="EMBL/GenBank/DDBJ databases">
        <title>Soil Listeria distribution.</title>
        <authorList>
            <person name="Liao J."/>
            <person name="Wiedmann M."/>
        </authorList>
    </citation>
    <scope>NUCLEOTIDE SEQUENCE [LARGE SCALE GENOMIC DNA]</scope>
    <source>
        <strain evidence="3 4">FSL L7-1614</strain>
    </source>
</reference>
<comment type="caution">
    <text evidence="3">The sequence shown here is derived from an EMBL/GenBank/DDBJ whole genome shotgun (WGS) entry which is preliminary data.</text>
</comment>
<protein>
    <submittedName>
        <fullName evidence="3">Glycosyltransferase family 2 protein</fullName>
    </submittedName>
</protein>
<dbReference type="SUPFAM" id="SSF53448">
    <property type="entry name" value="Nucleotide-diphospho-sugar transferases"/>
    <property type="match status" value="1"/>
</dbReference>
<dbReference type="PANTHER" id="PTHR22916">
    <property type="entry name" value="GLYCOSYLTRANSFERASE"/>
    <property type="match status" value="1"/>
</dbReference>
<proteinExistence type="inferred from homology"/>
<name>A0A841YTY8_9LIST</name>
<sequence>MPSYNSAECIERAISSVLQQTYQDFELLIIDDCSSDTTCEVIEAIGDDRIKLIRLTKNGGSAVARNIGLEHATGRFIAFLDSDDSWHPEKLARQLDFMTTNRIGFSFTAYYRNEPSGKQRLVPAPSEMTYHKLLRNTIIGCLTVMIDRTIVGPFTMPNIRTRQDTATWLSILKTGLSAYDLNEGLAYYQVEANSLSANKTKMMQQTWKMYREQEQLTYIATLYNFTGYVYQAIKKRIS</sequence>
<dbReference type="Proteomes" id="UP000569903">
    <property type="component" value="Unassembled WGS sequence"/>
</dbReference>
<keyword evidence="3" id="KW-0808">Transferase</keyword>
<dbReference type="Gene3D" id="3.90.550.10">
    <property type="entry name" value="Spore Coat Polysaccharide Biosynthesis Protein SpsA, Chain A"/>
    <property type="match status" value="1"/>
</dbReference>
<evidence type="ECO:0000313" key="4">
    <source>
        <dbReference type="Proteomes" id="UP000569903"/>
    </source>
</evidence>